<comment type="cofactor">
    <cofactor evidence="1">
        <name>Mn(2+)</name>
        <dbReference type="ChEBI" id="CHEBI:29035"/>
    </cofactor>
    <text evidence="1">The Mn(2+) ion enhances activity.</text>
</comment>
<accession>A0A1V4IQL7</accession>
<dbReference type="InterPro" id="IPR011650">
    <property type="entry name" value="Peptidase_M20_dimer"/>
</dbReference>
<evidence type="ECO:0000313" key="4">
    <source>
        <dbReference type="Proteomes" id="UP000190080"/>
    </source>
</evidence>
<evidence type="ECO:0000256" key="1">
    <source>
        <dbReference type="PIRSR" id="PIRSR005962-1"/>
    </source>
</evidence>
<reference evidence="3 4" key="1">
    <citation type="submission" date="2017-03" db="EMBL/GenBank/DDBJ databases">
        <title>Genome sequence of Clostridium oryzae DSM 28571.</title>
        <authorList>
            <person name="Poehlein A."/>
            <person name="Daniel R."/>
        </authorList>
    </citation>
    <scope>NUCLEOTIDE SEQUENCE [LARGE SCALE GENOMIC DNA]</scope>
    <source>
        <strain evidence="3 4">DSM 28571</strain>
    </source>
</reference>
<feature type="domain" description="Peptidase M20 dimerisation" evidence="2">
    <location>
        <begin position="186"/>
        <end position="284"/>
    </location>
</feature>
<organism evidence="3 4">
    <name type="scientific">Clostridium oryzae</name>
    <dbReference type="NCBI Taxonomy" id="1450648"/>
    <lineage>
        <taxon>Bacteria</taxon>
        <taxon>Bacillati</taxon>
        <taxon>Bacillota</taxon>
        <taxon>Clostridia</taxon>
        <taxon>Eubacteriales</taxon>
        <taxon>Clostridiaceae</taxon>
        <taxon>Clostridium</taxon>
    </lineage>
</organism>
<keyword evidence="1" id="KW-0464">Manganese</keyword>
<evidence type="ECO:0000259" key="2">
    <source>
        <dbReference type="Pfam" id="PF07687"/>
    </source>
</evidence>
<dbReference type="InterPro" id="IPR017439">
    <property type="entry name" value="Amidohydrolase"/>
</dbReference>
<feature type="binding site" evidence="1">
    <location>
        <position position="166"/>
    </location>
    <ligand>
        <name>Mn(2+)</name>
        <dbReference type="ChEBI" id="CHEBI:29035"/>
        <label>2</label>
    </ligand>
</feature>
<dbReference type="PANTHER" id="PTHR11014">
    <property type="entry name" value="PEPTIDASE M20 FAMILY MEMBER"/>
    <property type="match status" value="1"/>
</dbReference>
<feature type="binding site" evidence="1">
    <location>
        <position position="106"/>
    </location>
    <ligand>
        <name>Mn(2+)</name>
        <dbReference type="ChEBI" id="CHEBI:29035"/>
        <label>2</label>
    </ligand>
</feature>
<keyword evidence="4" id="KW-1185">Reference proteome</keyword>
<evidence type="ECO:0000313" key="3">
    <source>
        <dbReference type="EMBL" id="OPJ62104.1"/>
    </source>
</evidence>
<keyword evidence="1" id="KW-0479">Metal-binding</keyword>
<dbReference type="SUPFAM" id="SSF55031">
    <property type="entry name" value="Bacterial exopeptidase dimerisation domain"/>
    <property type="match status" value="1"/>
</dbReference>
<protein>
    <submittedName>
        <fullName evidence="3">Putative hydrolase YxeP</fullName>
        <ecNumber evidence="3">3.-.-.-</ecNumber>
    </submittedName>
</protein>
<dbReference type="InterPro" id="IPR002933">
    <property type="entry name" value="Peptidase_M20"/>
</dbReference>
<dbReference type="SUPFAM" id="SSF53187">
    <property type="entry name" value="Zn-dependent exopeptidases"/>
    <property type="match status" value="1"/>
</dbReference>
<gene>
    <name evidence="3" type="primary">yxeP_1</name>
    <name evidence="3" type="ORF">CLORY_19270</name>
</gene>
<name>A0A1V4IQL7_9CLOT</name>
<feature type="binding site" evidence="1">
    <location>
        <position position="104"/>
    </location>
    <ligand>
        <name>Mn(2+)</name>
        <dbReference type="ChEBI" id="CHEBI:29035"/>
        <label>2</label>
    </ligand>
</feature>
<dbReference type="AlphaFoldDB" id="A0A1V4IQL7"/>
<dbReference type="Pfam" id="PF07687">
    <property type="entry name" value="M20_dimer"/>
    <property type="match status" value="1"/>
</dbReference>
<dbReference type="Pfam" id="PF01546">
    <property type="entry name" value="Peptidase_M20"/>
    <property type="match status" value="1"/>
</dbReference>
<comment type="caution">
    <text evidence="3">The sequence shown here is derived from an EMBL/GenBank/DDBJ whole genome shotgun (WGS) entry which is preliminary data.</text>
</comment>
<dbReference type="EMBL" id="MZGV01000017">
    <property type="protein sequence ID" value="OPJ62104.1"/>
    <property type="molecule type" value="Genomic_DNA"/>
</dbReference>
<dbReference type="InterPro" id="IPR036264">
    <property type="entry name" value="Bact_exopeptidase_dim_dom"/>
</dbReference>
<dbReference type="OrthoDB" id="9776731at2"/>
<dbReference type="RefSeq" id="WP_079423697.1">
    <property type="nucleotide sequence ID" value="NZ_MZGV01000017.1"/>
</dbReference>
<dbReference type="Proteomes" id="UP000190080">
    <property type="component" value="Unassembled WGS sequence"/>
</dbReference>
<proteinExistence type="predicted"/>
<dbReference type="PIRSF" id="PIRSF005962">
    <property type="entry name" value="Pept_M20D_amidohydro"/>
    <property type="match status" value="1"/>
</dbReference>
<dbReference type="Gene3D" id="3.30.70.360">
    <property type="match status" value="1"/>
</dbReference>
<keyword evidence="3" id="KW-0378">Hydrolase</keyword>
<dbReference type="EC" id="3.-.-.-" evidence="3"/>
<feature type="binding site" evidence="1">
    <location>
        <position position="363"/>
    </location>
    <ligand>
        <name>Mn(2+)</name>
        <dbReference type="ChEBI" id="CHEBI:29035"/>
        <label>2</label>
    </ligand>
</feature>
<dbReference type="GO" id="GO:0046872">
    <property type="term" value="F:metal ion binding"/>
    <property type="evidence" value="ECO:0007669"/>
    <property type="project" value="UniProtKB-KW"/>
</dbReference>
<dbReference type="PANTHER" id="PTHR11014:SF63">
    <property type="entry name" value="METALLOPEPTIDASE, PUTATIVE (AFU_ORTHOLOGUE AFUA_6G09600)-RELATED"/>
    <property type="match status" value="1"/>
</dbReference>
<dbReference type="STRING" id="1450648.CLORY_19270"/>
<feature type="binding site" evidence="1">
    <location>
        <position position="140"/>
    </location>
    <ligand>
        <name>Mn(2+)</name>
        <dbReference type="ChEBI" id="CHEBI:29035"/>
        <label>2</label>
    </ligand>
</feature>
<dbReference type="NCBIfam" id="TIGR01891">
    <property type="entry name" value="amidohydrolases"/>
    <property type="match status" value="1"/>
</dbReference>
<sequence length="391" mass="43302">MKNEEQVIKLIKTITPEVINMRRKLHSFPELSFKEFKTSQFICNFLSDTGIECVNLANTGVSATIMVDTNLPTIAIRAEMDALPIQEENSFYFASKIPGVMHACGHDGIVAAALGLAKVLHMNKDILNCNVKFIFEPAEEIGKGAKALINEGVLKDPDVDKILIFHYANSEPLGMEIQKGVSTAELCSLSIKIKGKSTHWGELQNGVDSISAASKVISVIDDIRKTYRSKMPMVLGIGTINGGSKGNIVADSVEMKGTLRTFCIEDRDYVLNFLNKRFDEIEKDTCAIIESDIAPRIPSVYNASKLVKIGVEAGIEVFGNERMCISEHPFLAGDNAGFYFQKVPGLRMVFFAEKQGEDNYPLHNSKFDFNESILPLTIETLYRVIDKTGFN</sequence>
<dbReference type="GO" id="GO:0016787">
    <property type="term" value="F:hydrolase activity"/>
    <property type="evidence" value="ECO:0007669"/>
    <property type="project" value="UniProtKB-KW"/>
</dbReference>
<dbReference type="Gene3D" id="3.40.630.10">
    <property type="entry name" value="Zn peptidases"/>
    <property type="match status" value="1"/>
</dbReference>